<evidence type="ECO:0000313" key="1">
    <source>
        <dbReference type="EMBL" id="JAD47912.1"/>
    </source>
</evidence>
<sequence>MTWGAVQQAATMCPARTYRVKTVTERRVSCRGESSLAVQIWQDPISTRQHTGHAFELVIL</sequence>
<dbReference type="EMBL" id="GBRH01249983">
    <property type="protein sequence ID" value="JAD47912.1"/>
    <property type="molecule type" value="Transcribed_RNA"/>
</dbReference>
<protein>
    <submittedName>
        <fullName evidence="1">Uncharacterized protein</fullName>
    </submittedName>
</protein>
<reference evidence="1" key="2">
    <citation type="journal article" date="2015" name="Data Brief">
        <title>Shoot transcriptome of the giant reed, Arundo donax.</title>
        <authorList>
            <person name="Barrero R.A."/>
            <person name="Guerrero F.D."/>
            <person name="Moolhuijzen P."/>
            <person name="Goolsby J.A."/>
            <person name="Tidwell J."/>
            <person name="Bellgard S.E."/>
            <person name="Bellgard M.I."/>
        </authorList>
    </citation>
    <scope>NUCLEOTIDE SEQUENCE</scope>
    <source>
        <tissue evidence="1">Shoot tissue taken approximately 20 cm above the soil surface</tissue>
    </source>
</reference>
<name>A0A0A9ALD7_ARUDO</name>
<proteinExistence type="predicted"/>
<organism evidence="1">
    <name type="scientific">Arundo donax</name>
    <name type="common">Giant reed</name>
    <name type="synonym">Donax arundinaceus</name>
    <dbReference type="NCBI Taxonomy" id="35708"/>
    <lineage>
        <taxon>Eukaryota</taxon>
        <taxon>Viridiplantae</taxon>
        <taxon>Streptophyta</taxon>
        <taxon>Embryophyta</taxon>
        <taxon>Tracheophyta</taxon>
        <taxon>Spermatophyta</taxon>
        <taxon>Magnoliopsida</taxon>
        <taxon>Liliopsida</taxon>
        <taxon>Poales</taxon>
        <taxon>Poaceae</taxon>
        <taxon>PACMAD clade</taxon>
        <taxon>Arundinoideae</taxon>
        <taxon>Arundineae</taxon>
        <taxon>Arundo</taxon>
    </lineage>
</organism>
<reference evidence="1" key="1">
    <citation type="submission" date="2014-09" db="EMBL/GenBank/DDBJ databases">
        <authorList>
            <person name="Magalhaes I.L.F."/>
            <person name="Oliveira U."/>
            <person name="Santos F.R."/>
            <person name="Vidigal T.H.D.A."/>
            <person name="Brescovit A.D."/>
            <person name="Santos A.J."/>
        </authorList>
    </citation>
    <scope>NUCLEOTIDE SEQUENCE</scope>
    <source>
        <tissue evidence="1">Shoot tissue taken approximately 20 cm above the soil surface</tissue>
    </source>
</reference>
<dbReference type="AlphaFoldDB" id="A0A0A9ALD7"/>
<accession>A0A0A9ALD7</accession>